<dbReference type="EMBL" id="AMZH03019821">
    <property type="protein sequence ID" value="RRT39859.1"/>
    <property type="molecule type" value="Genomic_DNA"/>
</dbReference>
<organism evidence="2 3">
    <name type="scientific">Ensete ventricosum</name>
    <name type="common">Abyssinian banana</name>
    <name type="synonym">Musa ensete</name>
    <dbReference type="NCBI Taxonomy" id="4639"/>
    <lineage>
        <taxon>Eukaryota</taxon>
        <taxon>Viridiplantae</taxon>
        <taxon>Streptophyta</taxon>
        <taxon>Embryophyta</taxon>
        <taxon>Tracheophyta</taxon>
        <taxon>Spermatophyta</taxon>
        <taxon>Magnoliopsida</taxon>
        <taxon>Liliopsida</taxon>
        <taxon>Zingiberales</taxon>
        <taxon>Musaceae</taxon>
        <taxon>Ensete</taxon>
    </lineage>
</organism>
<feature type="region of interest" description="Disordered" evidence="1">
    <location>
        <begin position="196"/>
        <end position="218"/>
    </location>
</feature>
<name>A0A426XK08_ENSVE</name>
<reference evidence="2 3" key="1">
    <citation type="journal article" date="2014" name="Agronomy (Basel)">
        <title>A Draft Genome Sequence for Ensete ventricosum, the Drought-Tolerant Tree Against Hunger.</title>
        <authorList>
            <person name="Harrison J."/>
            <person name="Moore K.A."/>
            <person name="Paszkiewicz K."/>
            <person name="Jones T."/>
            <person name="Grant M."/>
            <person name="Ambacheew D."/>
            <person name="Muzemil S."/>
            <person name="Studholme D.J."/>
        </authorList>
    </citation>
    <scope>NUCLEOTIDE SEQUENCE [LARGE SCALE GENOMIC DNA]</scope>
</reference>
<evidence type="ECO:0000256" key="1">
    <source>
        <dbReference type="SAM" id="MobiDB-lite"/>
    </source>
</evidence>
<evidence type="ECO:0000313" key="2">
    <source>
        <dbReference type="EMBL" id="RRT39859.1"/>
    </source>
</evidence>
<dbReference type="Proteomes" id="UP000287651">
    <property type="component" value="Unassembled WGS sequence"/>
</dbReference>
<proteinExistence type="predicted"/>
<sequence>MLDDIVKLLLRLHIAALAATNLARHLNSRGQVVPTDPRRRESHRNRELPLSRCLQRSDSIPPTCRPRIALGFLYKPATTGTSLIRRSLCFGKEGVGFGNSRRGRCRAARCSSPGKPAARARWVAVVWIQSAQDAAGSARDMASEKMQSAKENQQHAAGFLQEVNDDLIPDTGVQVKQMAQDAAAAVKNAVGMGNADAGSGCATTTSANTNQAPQDLLL</sequence>
<feature type="compositionally biased region" description="Polar residues" evidence="1">
    <location>
        <begin position="201"/>
        <end position="218"/>
    </location>
</feature>
<dbReference type="AlphaFoldDB" id="A0A426XK08"/>
<comment type="caution">
    <text evidence="2">The sequence shown here is derived from an EMBL/GenBank/DDBJ whole genome shotgun (WGS) entry which is preliminary data.</text>
</comment>
<accession>A0A426XK08</accession>
<evidence type="ECO:0000313" key="3">
    <source>
        <dbReference type="Proteomes" id="UP000287651"/>
    </source>
</evidence>
<gene>
    <name evidence="2" type="ORF">B296_00058846</name>
</gene>
<protein>
    <submittedName>
        <fullName evidence="2">Uncharacterized protein</fullName>
    </submittedName>
</protein>